<keyword evidence="1" id="KW-0479">Metal-binding</keyword>
<feature type="compositionally biased region" description="Basic residues" evidence="5">
    <location>
        <begin position="214"/>
        <end position="223"/>
    </location>
</feature>
<feature type="region of interest" description="Disordered" evidence="5">
    <location>
        <begin position="199"/>
        <end position="307"/>
    </location>
</feature>
<dbReference type="EMBL" id="JAAIUW010000012">
    <property type="protein sequence ID" value="KAF7806889.1"/>
    <property type="molecule type" value="Genomic_DNA"/>
</dbReference>
<dbReference type="PROSITE" id="PS50966">
    <property type="entry name" value="ZF_SWIM"/>
    <property type="match status" value="1"/>
</dbReference>
<keyword evidence="8" id="KW-1185">Reference proteome</keyword>
<keyword evidence="3" id="KW-0862">Zinc</keyword>
<feature type="region of interest" description="Disordered" evidence="5">
    <location>
        <begin position="334"/>
        <end position="371"/>
    </location>
</feature>
<gene>
    <name evidence="7" type="ORF">G2W53_039050</name>
</gene>
<organism evidence="7 8">
    <name type="scientific">Senna tora</name>
    <dbReference type="NCBI Taxonomy" id="362788"/>
    <lineage>
        <taxon>Eukaryota</taxon>
        <taxon>Viridiplantae</taxon>
        <taxon>Streptophyta</taxon>
        <taxon>Embryophyta</taxon>
        <taxon>Tracheophyta</taxon>
        <taxon>Spermatophyta</taxon>
        <taxon>Magnoliopsida</taxon>
        <taxon>eudicotyledons</taxon>
        <taxon>Gunneridae</taxon>
        <taxon>Pentapetalae</taxon>
        <taxon>rosids</taxon>
        <taxon>fabids</taxon>
        <taxon>Fabales</taxon>
        <taxon>Fabaceae</taxon>
        <taxon>Caesalpinioideae</taxon>
        <taxon>Cassia clade</taxon>
        <taxon>Senna</taxon>
    </lineage>
</organism>
<dbReference type="AlphaFoldDB" id="A0A834SMS5"/>
<comment type="caution">
    <text evidence="7">The sequence shown here is derived from an EMBL/GenBank/DDBJ whole genome shotgun (WGS) entry which is preliminary data.</text>
</comment>
<evidence type="ECO:0000256" key="1">
    <source>
        <dbReference type="ARBA" id="ARBA00022723"/>
    </source>
</evidence>
<keyword evidence="2 4" id="KW-0863">Zinc-finger</keyword>
<reference evidence="7" key="1">
    <citation type="submission" date="2020-09" db="EMBL/GenBank/DDBJ databases">
        <title>Genome-Enabled Discovery of Anthraquinone Biosynthesis in Senna tora.</title>
        <authorList>
            <person name="Kang S.-H."/>
            <person name="Pandey R.P."/>
            <person name="Lee C.-M."/>
            <person name="Sim J.-S."/>
            <person name="Jeong J.-T."/>
            <person name="Choi B.-S."/>
            <person name="Jung M."/>
            <person name="Ginzburg D."/>
            <person name="Zhao K."/>
            <person name="Won S.Y."/>
            <person name="Oh T.-J."/>
            <person name="Yu Y."/>
            <person name="Kim N.-H."/>
            <person name="Lee O.R."/>
            <person name="Lee T.-H."/>
            <person name="Bashyal P."/>
            <person name="Kim T.-S."/>
            <person name="Lee W.-H."/>
            <person name="Kawkins C."/>
            <person name="Kim C.-K."/>
            <person name="Kim J.S."/>
            <person name="Ahn B.O."/>
            <person name="Rhee S.Y."/>
            <person name="Sohng J.K."/>
        </authorList>
    </citation>
    <scope>NUCLEOTIDE SEQUENCE</scope>
    <source>
        <tissue evidence="7">Leaf</tissue>
    </source>
</reference>
<dbReference type="GO" id="GO:0008270">
    <property type="term" value="F:zinc ion binding"/>
    <property type="evidence" value="ECO:0007669"/>
    <property type="project" value="UniProtKB-KW"/>
</dbReference>
<sequence>MAEFNANMERMKRKNETAWAYLNKHPAPFWSRAGFSHFPKSDALLNNYCEQLNSKLVKMRAKPIITMAEELRLYIVTKMNKERKKATAYDGPITPMAKKKLEEAKINSGRWTPYWVGDPEGNKYEVECRPIKMIVDLGISSCTCNMWGLTGIPCEHAVACMAFKNVDPEDFVHPFFSIQLWRKTYEPYVRPINSSDFWDKTGLPDIDPPPFKRPAGRPKKQRRKGNDPPPKSHKAKRKYGEIKCSKCGGSKHNSRTCKGPPPTPNNQSVETSTVLPTPPPNSPDLSQSSQSTTGMASTIPTSQNPSTSTMVFMPTPTVRPQLPITQPMAPTTAVRASASRPQLPFTQPMAPRTAVRPPPLRPPSMYNALTYRPPPALQKEKATNETIQAASYATRSRLSKFMPPQPSNAGQN</sequence>
<dbReference type="Pfam" id="PF04434">
    <property type="entry name" value="SWIM"/>
    <property type="match status" value="1"/>
</dbReference>
<name>A0A834SMS5_9FABA</name>
<evidence type="ECO:0000313" key="7">
    <source>
        <dbReference type="EMBL" id="KAF7806889.1"/>
    </source>
</evidence>
<feature type="compositionally biased region" description="Polar residues" evidence="5">
    <location>
        <begin position="283"/>
        <end position="307"/>
    </location>
</feature>
<dbReference type="PANTHER" id="PTHR31973">
    <property type="entry name" value="POLYPROTEIN, PUTATIVE-RELATED"/>
    <property type="match status" value="1"/>
</dbReference>
<accession>A0A834SMS5</accession>
<dbReference type="Proteomes" id="UP000634136">
    <property type="component" value="Unassembled WGS sequence"/>
</dbReference>
<dbReference type="InterPro" id="IPR006564">
    <property type="entry name" value="Znf_PMZ"/>
</dbReference>
<proteinExistence type="predicted"/>
<feature type="domain" description="SWIM-type" evidence="6">
    <location>
        <begin position="133"/>
        <end position="165"/>
    </location>
</feature>
<evidence type="ECO:0000256" key="3">
    <source>
        <dbReference type="ARBA" id="ARBA00022833"/>
    </source>
</evidence>
<dbReference type="PANTHER" id="PTHR31973:SF187">
    <property type="entry name" value="MUTATOR TRANSPOSASE MUDRA PROTEIN"/>
    <property type="match status" value="1"/>
</dbReference>
<feature type="compositionally biased region" description="Polar residues" evidence="5">
    <location>
        <begin position="265"/>
        <end position="275"/>
    </location>
</feature>
<dbReference type="SMART" id="SM00575">
    <property type="entry name" value="ZnF_PMZ"/>
    <property type="match status" value="1"/>
</dbReference>
<evidence type="ECO:0000313" key="8">
    <source>
        <dbReference type="Proteomes" id="UP000634136"/>
    </source>
</evidence>
<protein>
    <recommendedName>
        <fullName evidence="6">SWIM-type domain-containing protein</fullName>
    </recommendedName>
</protein>
<evidence type="ECO:0000256" key="4">
    <source>
        <dbReference type="PROSITE-ProRule" id="PRU00325"/>
    </source>
</evidence>
<evidence type="ECO:0000259" key="6">
    <source>
        <dbReference type="PROSITE" id="PS50966"/>
    </source>
</evidence>
<evidence type="ECO:0000256" key="5">
    <source>
        <dbReference type="SAM" id="MobiDB-lite"/>
    </source>
</evidence>
<dbReference type="OrthoDB" id="1744165at2759"/>
<evidence type="ECO:0000256" key="2">
    <source>
        <dbReference type="ARBA" id="ARBA00022771"/>
    </source>
</evidence>
<dbReference type="InterPro" id="IPR007527">
    <property type="entry name" value="Znf_SWIM"/>
</dbReference>